<dbReference type="PANTHER" id="PTHR46825">
    <property type="entry name" value="D-ALANYL-D-ALANINE-CARBOXYPEPTIDASE/ENDOPEPTIDASE AMPH"/>
    <property type="match status" value="1"/>
</dbReference>
<dbReference type="RefSeq" id="WP_129652469.1">
    <property type="nucleotide sequence ID" value="NZ_ML142907.1"/>
</dbReference>
<accession>A0A444VPT6</accession>
<dbReference type="SUPFAM" id="SSF56601">
    <property type="entry name" value="beta-lactamase/transpeptidase-like"/>
    <property type="match status" value="1"/>
</dbReference>
<reference evidence="2 3" key="1">
    <citation type="submission" date="2014-04" db="EMBL/GenBank/DDBJ databases">
        <title>Whole genome of Muricauda olearia.</title>
        <authorList>
            <person name="Zhang X.-H."/>
            <person name="Tang K."/>
        </authorList>
    </citation>
    <scope>NUCLEOTIDE SEQUENCE [LARGE SCALE GENOMIC DNA]</scope>
    <source>
        <strain evidence="2 3">Th120</strain>
    </source>
</reference>
<sequence length="366" mass="40847">MKNYLWITFFALTYFSGHGQLETSTTKQTEKIHLSEKQSELITHCMDTLPNQAQLSIALIENGNVHFLGFKKEKDSVIPYDNSGKVFEIGSITKVFTATLLADFVVDQKIHLDDPINEHLDFSLKNNVQITFKQLATHTSGLPRVPISLSSPDLSLENPYKDFEEDKLRLYLTEKLELIGEPGAASSYSNLGFGLLGYLLEKIDNTTYEDLMQTRIFSKYHMPGSTTNRDRIKEILVEGLNDTGNPVPNWDMAAHMGAGGILSNIEDLAKFAIAQFDDTNRELKLTRAKHFTVDEYYSTGLAWGLIKMDSGEVWDWHNGGTGGYTSSMILNTETKNGIIILSNISALGKLTAHIAGLAPELMETIE</sequence>
<organism evidence="2 3">
    <name type="scientific">Flagellimonas olearia</name>
    <dbReference type="NCBI Taxonomy" id="552546"/>
    <lineage>
        <taxon>Bacteria</taxon>
        <taxon>Pseudomonadati</taxon>
        <taxon>Bacteroidota</taxon>
        <taxon>Flavobacteriia</taxon>
        <taxon>Flavobacteriales</taxon>
        <taxon>Flavobacteriaceae</taxon>
        <taxon>Flagellimonas</taxon>
    </lineage>
</organism>
<keyword evidence="3" id="KW-1185">Reference proteome</keyword>
<dbReference type="Gene3D" id="3.40.710.10">
    <property type="entry name" value="DD-peptidase/beta-lactamase superfamily"/>
    <property type="match status" value="1"/>
</dbReference>
<dbReference type="PANTHER" id="PTHR46825:SF8">
    <property type="entry name" value="BETA-LACTAMASE-RELATED"/>
    <property type="match status" value="1"/>
</dbReference>
<dbReference type="Proteomes" id="UP000290261">
    <property type="component" value="Unassembled WGS sequence"/>
</dbReference>
<dbReference type="Pfam" id="PF00144">
    <property type="entry name" value="Beta-lactamase"/>
    <property type="match status" value="1"/>
</dbReference>
<protein>
    <recommendedName>
        <fullName evidence="1">Beta-lactamase-related domain-containing protein</fullName>
    </recommendedName>
</protein>
<comment type="caution">
    <text evidence="2">The sequence shown here is derived from an EMBL/GenBank/DDBJ whole genome shotgun (WGS) entry which is preliminary data.</text>
</comment>
<evidence type="ECO:0000259" key="1">
    <source>
        <dbReference type="Pfam" id="PF00144"/>
    </source>
</evidence>
<name>A0A444VPT6_9FLAO</name>
<dbReference type="InterPro" id="IPR012338">
    <property type="entry name" value="Beta-lactam/transpept-like"/>
</dbReference>
<dbReference type="InterPro" id="IPR050491">
    <property type="entry name" value="AmpC-like"/>
</dbReference>
<evidence type="ECO:0000313" key="2">
    <source>
        <dbReference type="EMBL" id="RYC52736.1"/>
    </source>
</evidence>
<gene>
    <name evidence="2" type="ORF">DN53_00530</name>
</gene>
<proteinExistence type="predicted"/>
<dbReference type="EMBL" id="JJMP01000001">
    <property type="protein sequence ID" value="RYC52736.1"/>
    <property type="molecule type" value="Genomic_DNA"/>
</dbReference>
<dbReference type="InterPro" id="IPR001466">
    <property type="entry name" value="Beta-lactam-related"/>
</dbReference>
<evidence type="ECO:0000313" key="3">
    <source>
        <dbReference type="Proteomes" id="UP000290261"/>
    </source>
</evidence>
<dbReference type="AlphaFoldDB" id="A0A444VPT6"/>
<feature type="domain" description="Beta-lactamase-related" evidence="1">
    <location>
        <begin position="55"/>
        <end position="346"/>
    </location>
</feature>